<evidence type="ECO:0000313" key="6">
    <source>
        <dbReference type="EMBL" id="PIP19890.1"/>
    </source>
</evidence>
<dbReference type="EC" id="2.6.1.-" evidence="4"/>
<keyword evidence="2 4" id="KW-0032">Aminotransferase</keyword>
<dbReference type="InterPro" id="IPR015424">
    <property type="entry name" value="PyrdxlP-dep_Trfase"/>
</dbReference>
<dbReference type="InterPro" id="IPR015421">
    <property type="entry name" value="PyrdxlP-dep_Trfase_major"/>
</dbReference>
<sequence>MFKLSKKLKSLPPYLFLEIDKAKRKARLEGRDIIDLGVGDPDQPTPKYIIDALCLAVQDPANHHYALDQGMPALRRAIVGWYKHRFNINLNPDSEILPLIGSKEGIAHFPLGFINQGDYVLVPEPGYPPYKGGTILAGGKPFPLPLLEKNAFLPDLKRIPLNVCKKAKLIFVNYPNNPTSATAEKPFYKELIDFAHKHRIIIISDLAYSEICYDGYKPSSILEVDGAQDVVIEFHSLSKTYNMTGWRVGFACGNEKLISALAKIKSNVDSGIFSAVQLAGIAALDGPEGHIKNMRSLYQERRDILMRGLNSLGWQANNPKATFYVWIRIPKGNDSIKFAGAILERANIVVTPGVGFGKYGEGYIRIALTVPEERIREAIERLKKISSW</sequence>
<dbReference type="InterPro" id="IPR015422">
    <property type="entry name" value="PyrdxlP-dep_Trfase_small"/>
</dbReference>
<dbReference type="InterPro" id="IPR050881">
    <property type="entry name" value="LL-DAP_aminotransferase"/>
</dbReference>
<dbReference type="Gene3D" id="3.90.1150.10">
    <property type="entry name" value="Aspartate Aminotransferase, domain 1"/>
    <property type="match status" value="1"/>
</dbReference>
<dbReference type="NCBIfam" id="TIGR03540">
    <property type="entry name" value="DapC_direct"/>
    <property type="match status" value="1"/>
</dbReference>
<comment type="similarity">
    <text evidence="4">Belongs to the class-I pyridoxal-phosphate-dependent aminotransferase family.</text>
</comment>
<protein>
    <recommendedName>
        <fullName evidence="4">Aminotransferase</fullName>
        <ecNumber evidence="4">2.6.1.-</ecNumber>
    </recommendedName>
</protein>
<evidence type="ECO:0000256" key="3">
    <source>
        <dbReference type="ARBA" id="ARBA00022679"/>
    </source>
</evidence>
<evidence type="ECO:0000256" key="2">
    <source>
        <dbReference type="ARBA" id="ARBA00022576"/>
    </source>
</evidence>
<dbReference type="Gene3D" id="3.40.640.10">
    <property type="entry name" value="Type I PLP-dependent aspartate aminotransferase-like (Major domain)"/>
    <property type="match status" value="1"/>
</dbReference>
<dbReference type="PANTHER" id="PTHR42832:SF3">
    <property type="entry name" value="L-GLUTAMINE--4-(METHYLSULFANYL)-2-OXOBUTANOATE AMINOTRANSFERASE"/>
    <property type="match status" value="1"/>
</dbReference>
<dbReference type="InterPro" id="IPR004838">
    <property type="entry name" value="NHTrfase_class1_PyrdxlP-BS"/>
</dbReference>
<dbReference type="GO" id="GO:0010285">
    <property type="term" value="F:L,L-diaminopimelate aminotransferase activity"/>
    <property type="evidence" value="ECO:0007669"/>
    <property type="project" value="InterPro"/>
</dbReference>
<evidence type="ECO:0000313" key="7">
    <source>
        <dbReference type="Proteomes" id="UP000231292"/>
    </source>
</evidence>
<evidence type="ECO:0000259" key="5">
    <source>
        <dbReference type="Pfam" id="PF00155"/>
    </source>
</evidence>
<accession>A0A2G9YKX2</accession>
<dbReference type="GO" id="GO:0030170">
    <property type="term" value="F:pyridoxal phosphate binding"/>
    <property type="evidence" value="ECO:0007669"/>
    <property type="project" value="InterPro"/>
</dbReference>
<dbReference type="EMBL" id="PCRK01000007">
    <property type="protein sequence ID" value="PIP19890.1"/>
    <property type="molecule type" value="Genomic_DNA"/>
</dbReference>
<proteinExistence type="inferred from homology"/>
<dbReference type="InterPro" id="IPR019881">
    <property type="entry name" value="DAP-NH2Trfase_DapL_Desulfo"/>
</dbReference>
<evidence type="ECO:0000256" key="4">
    <source>
        <dbReference type="RuleBase" id="RU000481"/>
    </source>
</evidence>
<dbReference type="GO" id="GO:0009089">
    <property type="term" value="P:lysine biosynthetic process via diaminopimelate"/>
    <property type="evidence" value="ECO:0007669"/>
    <property type="project" value="InterPro"/>
</dbReference>
<comment type="cofactor">
    <cofactor evidence="1 4">
        <name>pyridoxal 5'-phosphate</name>
        <dbReference type="ChEBI" id="CHEBI:597326"/>
    </cofactor>
</comment>
<dbReference type="Pfam" id="PF00155">
    <property type="entry name" value="Aminotran_1_2"/>
    <property type="match status" value="1"/>
</dbReference>
<dbReference type="CDD" id="cd00609">
    <property type="entry name" value="AAT_like"/>
    <property type="match status" value="1"/>
</dbReference>
<dbReference type="AlphaFoldDB" id="A0A2G9YKX2"/>
<dbReference type="NCBIfam" id="NF006756">
    <property type="entry name" value="PRK09276.1"/>
    <property type="match status" value="1"/>
</dbReference>
<dbReference type="Proteomes" id="UP000231292">
    <property type="component" value="Unassembled WGS sequence"/>
</dbReference>
<dbReference type="SUPFAM" id="SSF53383">
    <property type="entry name" value="PLP-dependent transferases"/>
    <property type="match status" value="1"/>
</dbReference>
<dbReference type="PANTHER" id="PTHR42832">
    <property type="entry name" value="AMINO ACID AMINOTRANSFERASE"/>
    <property type="match status" value="1"/>
</dbReference>
<reference evidence="6 7" key="1">
    <citation type="submission" date="2017-09" db="EMBL/GenBank/DDBJ databases">
        <title>Depth-based differentiation of microbial function through sediment-hosted aquifers and enrichment of novel symbionts in the deep terrestrial subsurface.</title>
        <authorList>
            <person name="Probst A.J."/>
            <person name="Ladd B."/>
            <person name="Jarett J.K."/>
            <person name="Geller-Mcgrath D.E."/>
            <person name="Sieber C.M."/>
            <person name="Emerson J.B."/>
            <person name="Anantharaman K."/>
            <person name="Thomas B.C."/>
            <person name="Malmstrom R."/>
            <person name="Stieglmeier M."/>
            <person name="Klingl A."/>
            <person name="Woyke T."/>
            <person name="Ryan C.M."/>
            <person name="Banfield J.F."/>
        </authorList>
    </citation>
    <scope>NUCLEOTIDE SEQUENCE [LARGE SCALE GENOMIC DNA]</scope>
    <source>
        <strain evidence="6">CG23_combo_of_CG06-09_8_20_14_all_41_10</strain>
    </source>
</reference>
<comment type="caution">
    <text evidence="6">The sequence shown here is derived from an EMBL/GenBank/DDBJ whole genome shotgun (WGS) entry which is preliminary data.</text>
</comment>
<dbReference type="InterPro" id="IPR004839">
    <property type="entry name" value="Aminotransferase_I/II_large"/>
</dbReference>
<dbReference type="PROSITE" id="PS00105">
    <property type="entry name" value="AA_TRANSFER_CLASS_1"/>
    <property type="match status" value="1"/>
</dbReference>
<name>A0A2G9YKX2_9BACT</name>
<organism evidence="6 7">
    <name type="scientific">Candidatus Sherwoodlollariibacterium unditelluris</name>
    <dbReference type="NCBI Taxonomy" id="1974757"/>
    <lineage>
        <taxon>Bacteria</taxon>
        <taxon>Pseudomonadati</taxon>
        <taxon>Candidatus Omnitrophota</taxon>
        <taxon>Candidatus Sherwoodlollariibacterium</taxon>
    </lineage>
</organism>
<feature type="domain" description="Aminotransferase class I/classII large" evidence="5">
    <location>
        <begin position="32"/>
        <end position="382"/>
    </location>
</feature>
<keyword evidence="3 4" id="KW-0808">Transferase</keyword>
<gene>
    <name evidence="6" type="ORF">COX41_00455</name>
</gene>
<evidence type="ECO:0000256" key="1">
    <source>
        <dbReference type="ARBA" id="ARBA00001933"/>
    </source>
</evidence>